<dbReference type="SUPFAM" id="SSF52540">
    <property type="entry name" value="P-loop containing nucleoside triphosphate hydrolases"/>
    <property type="match status" value="1"/>
</dbReference>
<dbReference type="AlphaFoldDB" id="A0A482VHL2"/>
<dbReference type="InterPro" id="IPR027417">
    <property type="entry name" value="P-loop_NTPase"/>
</dbReference>
<dbReference type="Proteomes" id="UP000292052">
    <property type="component" value="Unassembled WGS sequence"/>
</dbReference>
<proteinExistence type="inferred from homology"/>
<dbReference type="PANTHER" id="PTHR11783">
    <property type="entry name" value="SULFOTRANSFERASE SULT"/>
    <property type="match status" value="1"/>
</dbReference>
<feature type="domain" description="Sulfotransferase" evidence="3">
    <location>
        <begin position="1"/>
        <end position="164"/>
    </location>
</feature>
<keyword evidence="2" id="KW-0808">Transferase</keyword>
<protein>
    <submittedName>
        <fullName evidence="4">Sulfotransfer 1 domain containing protein</fullName>
    </submittedName>
</protein>
<evidence type="ECO:0000313" key="5">
    <source>
        <dbReference type="Proteomes" id="UP000292052"/>
    </source>
</evidence>
<sequence length="170" mass="19945">IIYIARNPLDVCVSSYYNSKNFYFNGTIEEYCKLFLHGLVYAGPYFEHVLTYWKLRNQSNVLFLKYEDIKQDTGKVIQQIASFLGNMIPDEKMPTLQEHLSFESIKNNDAVNGKYFHEIMKQLGKTKPITPFIRSGKVGGYKEELPQEYLEIFKKWMEKELETTGLTFKV</sequence>
<evidence type="ECO:0000313" key="4">
    <source>
        <dbReference type="EMBL" id="RZC32150.1"/>
    </source>
</evidence>
<keyword evidence="5" id="KW-1185">Reference proteome</keyword>
<evidence type="ECO:0000259" key="3">
    <source>
        <dbReference type="Pfam" id="PF00685"/>
    </source>
</evidence>
<accession>A0A482VHL2</accession>
<organism evidence="4 5">
    <name type="scientific">Asbolus verrucosus</name>
    <name type="common">Desert ironclad beetle</name>
    <dbReference type="NCBI Taxonomy" id="1661398"/>
    <lineage>
        <taxon>Eukaryota</taxon>
        <taxon>Metazoa</taxon>
        <taxon>Ecdysozoa</taxon>
        <taxon>Arthropoda</taxon>
        <taxon>Hexapoda</taxon>
        <taxon>Insecta</taxon>
        <taxon>Pterygota</taxon>
        <taxon>Neoptera</taxon>
        <taxon>Endopterygota</taxon>
        <taxon>Coleoptera</taxon>
        <taxon>Polyphaga</taxon>
        <taxon>Cucujiformia</taxon>
        <taxon>Tenebrionidae</taxon>
        <taxon>Pimeliinae</taxon>
        <taxon>Asbolus</taxon>
    </lineage>
</organism>
<dbReference type="Gene3D" id="3.40.50.300">
    <property type="entry name" value="P-loop containing nucleotide triphosphate hydrolases"/>
    <property type="match status" value="1"/>
</dbReference>
<comment type="caution">
    <text evidence="4">The sequence shown here is derived from an EMBL/GenBank/DDBJ whole genome shotgun (WGS) entry which is preliminary data.</text>
</comment>
<evidence type="ECO:0000256" key="2">
    <source>
        <dbReference type="ARBA" id="ARBA00022679"/>
    </source>
</evidence>
<gene>
    <name evidence="4" type="ORF">BDFB_014636</name>
</gene>
<dbReference type="Pfam" id="PF00685">
    <property type="entry name" value="Sulfotransfer_1"/>
    <property type="match status" value="1"/>
</dbReference>
<name>A0A482VHL2_ASBVE</name>
<dbReference type="OrthoDB" id="205623at2759"/>
<evidence type="ECO:0000256" key="1">
    <source>
        <dbReference type="ARBA" id="ARBA00005771"/>
    </source>
</evidence>
<dbReference type="EMBL" id="QDEB01099750">
    <property type="protein sequence ID" value="RZC32150.1"/>
    <property type="molecule type" value="Genomic_DNA"/>
</dbReference>
<reference evidence="4 5" key="1">
    <citation type="submission" date="2017-03" db="EMBL/GenBank/DDBJ databases">
        <title>Genome of the blue death feigning beetle - Asbolus verrucosus.</title>
        <authorList>
            <person name="Rider S.D."/>
        </authorList>
    </citation>
    <scope>NUCLEOTIDE SEQUENCE [LARGE SCALE GENOMIC DNA]</scope>
    <source>
        <strain evidence="4">Butters</strain>
        <tissue evidence="4">Head and leg muscle</tissue>
    </source>
</reference>
<dbReference type="InterPro" id="IPR000863">
    <property type="entry name" value="Sulfotransferase_dom"/>
</dbReference>
<comment type="similarity">
    <text evidence="1">Belongs to the sulfotransferase 1 family.</text>
</comment>
<dbReference type="GO" id="GO:0008146">
    <property type="term" value="F:sulfotransferase activity"/>
    <property type="evidence" value="ECO:0007669"/>
    <property type="project" value="InterPro"/>
</dbReference>
<feature type="non-terminal residue" evidence="4">
    <location>
        <position position="1"/>
    </location>
</feature>